<protein>
    <submittedName>
        <fullName evidence="3">Transposase</fullName>
    </submittedName>
</protein>
<reference evidence="3" key="2">
    <citation type="submission" date="2020-02" db="EMBL/GenBank/DDBJ databases">
        <title>Identification and distribution of gene clusters putatively required for synthesis of sphingolipid metabolism inhibitors in phylogenetically diverse species of the filamentous fungus Fusarium.</title>
        <authorList>
            <person name="Kim H.-S."/>
            <person name="Busman M."/>
            <person name="Brown D.W."/>
            <person name="Divon H."/>
            <person name="Uhlig S."/>
            <person name="Proctor R.H."/>
        </authorList>
    </citation>
    <scope>NUCLEOTIDE SEQUENCE</scope>
    <source>
        <strain evidence="3">NRRL 25174</strain>
    </source>
</reference>
<dbReference type="GO" id="GO:0005634">
    <property type="term" value="C:nucleus"/>
    <property type="evidence" value="ECO:0007669"/>
    <property type="project" value="TreeGrafter"/>
</dbReference>
<keyword evidence="1" id="KW-0238">DNA-binding</keyword>
<organism evidence="3 4">
    <name type="scientific">Fusarium beomiforme</name>
    <dbReference type="NCBI Taxonomy" id="44412"/>
    <lineage>
        <taxon>Eukaryota</taxon>
        <taxon>Fungi</taxon>
        <taxon>Dikarya</taxon>
        <taxon>Ascomycota</taxon>
        <taxon>Pezizomycotina</taxon>
        <taxon>Sordariomycetes</taxon>
        <taxon>Hypocreomycetidae</taxon>
        <taxon>Hypocreales</taxon>
        <taxon>Nectriaceae</taxon>
        <taxon>Fusarium</taxon>
        <taxon>Fusarium burgessii species complex</taxon>
    </lineage>
</organism>
<name>A0A9P5DSJ8_9HYPO</name>
<dbReference type="InterPro" id="IPR004875">
    <property type="entry name" value="DDE_SF_endonuclease_dom"/>
</dbReference>
<keyword evidence="4" id="KW-1185">Reference proteome</keyword>
<feature type="domain" description="HTH CENPB-type" evidence="2">
    <location>
        <begin position="51"/>
        <end position="120"/>
    </location>
</feature>
<proteinExistence type="predicted"/>
<accession>A0A9P5DSJ8</accession>
<dbReference type="OrthoDB" id="5014592at2759"/>
<dbReference type="SMART" id="SM00674">
    <property type="entry name" value="CENPB"/>
    <property type="match status" value="1"/>
</dbReference>
<sequence length="288" mass="33330">MSQKNDEKYIILALEAMQRDPNLSARAAAKIYSVDPRKLQRRQRGMQSRRDITANSRKLTNLEESTIVQYILDLDARAFPPRLRDVEDMANKLLADRDASPVGKRWASNFVRRQPELKTRHFRRYDYKRAQCEDPEVIQAWFTLVENTIIKYGIVASDIYNFDETGFMMGVISTGLVVTSVERRSNAKLAQPGSREWVTVIQGVSSEGWCAPPFIIVAGQYHLSTWYEDSPLPHDWVLATTENGWTTNERGLEWVRHFDKHTKPRMTGKYRLLILDGHESHLSVDFEL</sequence>
<dbReference type="InterPro" id="IPR050863">
    <property type="entry name" value="CenT-Element_Derived"/>
</dbReference>
<evidence type="ECO:0000256" key="1">
    <source>
        <dbReference type="ARBA" id="ARBA00023125"/>
    </source>
</evidence>
<dbReference type="AlphaFoldDB" id="A0A9P5DSJ8"/>
<dbReference type="PANTHER" id="PTHR19303:SF74">
    <property type="entry name" value="POGO TRANSPOSABLE ELEMENT WITH KRAB DOMAIN"/>
    <property type="match status" value="1"/>
</dbReference>
<dbReference type="GO" id="GO:0003677">
    <property type="term" value="F:DNA binding"/>
    <property type="evidence" value="ECO:0007669"/>
    <property type="project" value="UniProtKB-KW"/>
</dbReference>
<dbReference type="Proteomes" id="UP000730481">
    <property type="component" value="Unassembled WGS sequence"/>
</dbReference>
<dbReference type="InterPro" id="IPR006600">
    <property type="entry name" value="HTH_CenpB_DNA-bd_dom"/>
</dbReference>
<dbReference type="Pfam" id="PF03221">
    <property type="entry name" value="HTH_Tnp_Tc5"/>
    <property type="match status" value="1"/>
</dbReference>
<dbReference type="Pfam" id="PF03184">
    <property type="entry name" value="DDE_1"/>
    <property type="match status" value="1"/>
</dbReference>
<dbReference type="EMBL" id="PVQB02000775">
    <property type="protein sequence ID" value="KAF4333820.1"/>
    <property type="molecule type" value="Genomic_DNA"/>
</dbReference>
<evidence type="ECO:0000313" key="3">
    <source>
        <dbReference type="EMBL" id="KAF4333820.1"/>
    </source>
</evidence>
<reference evidence="3" key="1">
    <citation type="journal article" date="2017" name="Mycologia">
        <title>Fusarium algeriense, sp. nov., a novel toxigenic crown rot pathogen of durum wheat from Algeria is nested in the Fusarium burgessii species complex.</title>
        <authorList>
            <person name="Laraba I."/>
            <person name="Keddad A."/>
            <person name="Boureghda H."/>
            <person name="Abdallah N."/>
            <person name="Vaughan M.M."/>
            <person name="Proctor R.H."/>
            <person name="Busman M."/>
            <person name="O'Donnell K."/>
        </authorList>
    </citation>
    <scope>NUCLEOTIDE SEQUENCE</scope>
    <source>
        <strain evidence="3">NRRL 25174</strain>
    </source>
</reference>
<gene>
    <name evidence="3" type="ORF">FBEOM_12357</name>
</gene>
<comment type="caution">
    <text evidence="3">The sequence shown here is derived from an EMBL/GenBank/DDBJ whole genome shotgun (WGS) entry which is preliminary data.</text>
</comment>
<evidence type="ECO:0000259" key="2">
    <source>
        <dbReference type="PROSITE" id="PS51253"/>
    </source>
</evidence>
<dbReference type="PROSITE" id="PS51253">
    <property type="entry name" value="HTH_CENPB"/>
    <property type="match status" value="1"/>
</dbReference>
<dbReference type="PANTHER" id="PTHR19303">
    <property type="entry name" value="TRANSPOSON"/>
    <property type="match status" value="1"/>
</dbReference>
<evidence type="ECO:0000313" key="4">
    <source>
        <dbReference type="Proteomes" id="UP000730481"/>
    </source>
</evidence>